<name>A0A9X8EN78_PSEPU</name>
<comment type="caution">
    <text evidence="1">The sequence shown here is derived from an EMBL/GenBank/DDBJ whole genome shotgun (WGS) entry which is preliminary data.</text>
</comment>
<dbReference type="EMBL" id="RJUR01000011">
    <property type="protein sequence ID" value="ROQ53685.1"/>
    <property type="molecule type" value="Genomic_DNA"/>
</dbReference>
<dbReference type="HAMAP" id="MF_04109">
    <property type="entry name" value="ENDOLYSIN_LAMBDA"/>
    <property type="match status" value="1"/>
</dbReference>
<dbReference type="AlphaFoldDB" id="A0A9X8EN78"/>
<dbReference type="Proteomes" id="UP000269115">
    <property type="component" value="Unassembled WGS sequence"/>
</dbReference>
<dbReference type="InterPro" id="IPR034691">
    <property type="entry name" value="Endolysin_lambda_type"/>
</dbReference>
<protein>
    <submittedName>
        <fullName evidence="1">Muramidase (Phage lysozyme)</fullName>
    </submittedName>
</protein>
<accession>A0A9X8EN78</accession>
<dbReference type="Gene3D" id="1.10.530.10">
    <property type="match status" value="1"/>
</dbReference>
<reference evidence="1 2" key="1">
    <citation type="submission" date="2018-11" db="EMBL/GenBank/DDBJ databases">
        <title>Genomic analyses of the natural microbiome of Caenorhabditis elegans.</title>
        <authorList>
            <person name="Samuel B."/>
        </authorList>
    </citation>
    <scope>NUCLEOTIDE SEQUENCE [LARGE SCALE GENOMIC DNA]</scope>
    <source>
        <strain evidence="1 2">BIGb0473</strain>
    </source>
</reference>
<dbReference type="InterPro" id="IPR023346">
    <property type="entry name" value="Lysozyme-like_dom_sf"/>
</dbReference>
<dbReference type="GO" id="GO:0044659">
    <property type="term" value="P:viral release from host cell by cytolysis"/>
    <property type="evidence" value="ECO:0007669"/>
    <property type="project" value="InterPro"/>
</dbReference>
<evidence type="ECO:0000313" key="1">
    <source>
        <dbReference type="EMBL" id="ROQ53685.1"/>
    </source>
</evidence>
<dbReference type="CDD" id="cd00736">
    <property type="entry name" value="lambda_lys-like"/>
    <property type="match status" value="1"/>
</dbReference>
<dbReference type="RefSeq" id="WP_123752655.1">
    <property type="nucleotide sequence ID" value="NZ_RJUR01000011.1"/>
</dbReference>
<dbReference type="SUPFAM" id="SSF53955">
    <property type="entry name" value="Lysozyme-like"/>
    <property type="match status" value="1"/>
</dbReference>
<organism evidence="1 2">
    <name type="scientific">Pseudomonas putida</name>
    <name type="common">Arthrobacter siderocapsulatus</name>
    <dbReference type="NCBI Taxonomy" id="303"/>
    <lineage>
        <taxon>Bacteria</taxon>
        <taxon>Pseudomonadati</taxon>
        <taxon>Pseudomonadota</taxon>
        <taxon>Gammaproteobacteria</taxon>
        <taxon>Pseudomonadales</taxon>
        <taxon>Pseudomonadaceae</taxon>
        <taxon>Pseudomonas</taxon>
    </lineage>
</organism>
<gene>
    <name evidence="1" type="ORF">EDF85_1449</name>
</gene>
<dbReference type="GO" id="GO:0009253">
    <property type="term" value="P:peptidoglycan catabolic process"/>
    <property type="evidence" value="ECO:0007669"/>
    <property type="project" value="InterPro"/>
</dbReference>
<proteinExistence type="inferred from homology"/>
<sequence>MARISDSLAGSKNALAFLDMLAWAEGTSISKHTRDDGYDVVVGGIDSPNTFKSYSAHPGVLVTVNNKGLKSTAAGRYQQLQRYWPHYRDLLKLPDFGPTSQDKLALHLIKERGALADVHAGRIQSAITKCRNIWASLPGAGYGQHERKLDDLLAHYIAAGGRLV</sequence>
<dbReference type="GO" id="GO:0003796">
    <property type="term" value="F:lysozyme activity"/>
    <property type="evidence" value="ECO:0007669"/>
    <property type="project" value="InterPro"/>
</dbReference>
<evidence type="ECO:0000313" key="2">
    <source>
        <dbReference type="Proteomes" id="UP000269115"/>
    </source>
</evidence>